<organism evidence="4 5">
    <name type="scientific">Pseudaminobacter soli</name>
    <name type="common">ex Zhang et al. 2022</name>
    <dbReference type="NCBI Taxonomy" id="2831468"/>
    <lineage>
        <taxon>Bacteria</taxon>
        <taxon>Pseudomonadati</taxon>
        <taxon>Pseudomonadota</taxon>
        <taxon>Alphaproteobacteria</taxon>
        <taxon>Hyphomicrobiales</taxon>
        <taxon>Phyllobacteriaceae</taxon>
        <taxon>Pseudaminobacter</taxon>
    </lineage>
</organism>
<dbReference type="AlphaFoldDB" id="A0A942E222"/>
<name>A0A942E222_9HYPH</name>
<feature type="region of interest" description="Disordered" evidence="1">
    <location>
        <begin position="381"/>
        <end position="409"/>
    </location>
</feature>
<comment type="caution">
    <text evidence="4">The sequence shown here is derived from an EMBL/GenBank/DDBJ whole genome shotgun (WGS) entry which is preliminary data.</text>
</comment>
<dbReference type="Gene3D" id="3.60.21.10">
    <property type="match status" value="1"/>
</dbReference>
<dbReference type="InterPro" id="IPR051918">
    <property type="entry name" value="STPP_CPPED1"/>
</dbReference>
<feature type="chain" id="PRO_5037714780" evidence="2">
    <location>
        <begin position="35"/>
        <end position="409"/>
    </location>
</feature>
<gene>
    <name evidence="4" type="ORF">KEU06_00615</name>
</gene>
<evidence type="ECO:0000256" key="1">
    <source>
        <dbReference type="SAM" id="MobiDB-lite"/>
    </source>
</evidence>
<dbReference type="SUPFAM" id="SSF56300">
    <property type="entry name" value="Metallo-dependent phosphatases"/>
    <property type="match status" value="1"/>
</dbReference>
<protein>
    <submittedName>
        <fullName evidence="4">Metallophosphoesterase</fullName>
    </submittedName>
</protein>
<evidence type="ECO:0000313" key="5">
    <source>
        <dbReference type="Proteomes" id="UP000680348"/>
    </source>
</evidence>
<dbReference type="Pfam" id="PF00149">
    <property type="entry name" value="Metallophos"/>
    <property type="match status" value="1"/>
</dbReference>
<proteinExistence type="predicted"/>
<evidence type="ECO:0000259" key="3">
    <source>
        <dbReference type="Pfam" id="PF00149"/>
    </source>
</evidence>
<feature type="domain" description="Calcineurin-like phosphoesterase" evidence="3">
    <location>
        <begin position="46"/>
        <end position="317"/>
    </location>
</feature>
<feature type="signal peptide" evidence="2">
    <location>
        <begin position="1"/>
        <end position="34"/>
    </location>
</feature>
<keyword evidence="5" id="KW-1185">Reference proteome</keyword>
<keyword evidence="2" id="KW-0732">Signal</keyword>
<dbReference type="EMBL" id="JAGWCR010000001">
    <property type="protein sequence ID" value="MBS3647127.1"/>
    <property type="molecule type" value="Genomic_DNA"/>
</dbReference>
<dbReference type="PANTHER" id="PTHR43143:SF1">
    <property type="entry name" value="SERINE_THREONINE-PROTEIN PHOSPHATASE CPPED1"/>
    <property type="match status" value="1"/>
</dbReference>
<accession>A0A942E222</accession>
<evidence type="ECO:0000313" key="4">
    <source>
        <dbReference type="EMBL" id="MBS3647127.1"/>
    </source>
</evidence>
<dbReference type="PANTHER" id="PTHR43143">
    <property type="entry name" value="METALLOPHOSPHOESTERASE, CALCINEURIN SUPERFAMILY"/>
    <property type="match status" value="1"/>
</dbReference>
<reference evidence="4" key="1">
    <citation type="submission" date="2021-04" db="EMBL/GenBank/DDBJ databases">
        <title>Pseudaminobacter soli sp. nov., isolated from paddy soil contaminated by heavy metals.</title>
        <authorList>
            <person name="Zhang K."/>
        </authorList>
    </citation>
    <scope>NUCLEOTIDE SEQUENCE</scope>
    <source>
        <strain evidence="4">19-2017</strain>
    </source>
</reference>
<dbReference type="InterPro" id="IPR029052">
    <property type="entry name" value="Metallo-depent_PP-like"/>
</dbReference>
<dbReference type="GO" id="GO:0016787">
    <property type="term" value="F:hydrolase activity"/>
    <property type="evidence" value="ECO:0007669"/>
    <property type="project" value="InterPro"/>
</dbReference>
<dbReference type="InterPro" id="IPR004843">
    <property type="entry name" value="Calcineurin-like_PHP"/>
</dbReference>
<evidence type="ECO:0000256" key="2">
    <source>
        <dbReference type="SAM" id="SignalP"/>
    </source>
</evidence>
<sequence>MLLTRSRLPTSLSRRAFLSGVIALPMLRTGAGSAAPDPDPTDLDVTFIFASDMHACRVGIELSPHCGEQGKTDENLRRHVQALNRLPHMRWPEMVGGAQSGLVSAGSRIGRPLGLVIGGDITDDGGGQVARPEEGRQLLQFSEHYRQGHGPDRVHFPVFVGLGNHDLDQDGPRSDIDWYRREMRDYVELQHRPSVVFKPRVPAGNYDFASDDYSWDWGRLHLVQAHRFAGDRNKGAASGLPWLKADLAQNASDGRPVILFQHYGWDSFSVERWDPQAGRFTASGSGVPHWWSEAEREALLEVLAGYNVIGIFHGHEHDTPMIYKVRRFDVFKPVASFKGGLALVRITSRRMDVALGQARLLHGGIEFTHAFSKPLAPGLAKPRPSLFEQPASLPPGSSGSDSLEERDRH</sequence>
<dbReference type="RefSeq" id="WP_188252694.1">
    <property type="nucleotide sequence ID" value="NZ_JABVCF010000001.1"/>
</dbReference>
<dbReference type="Proteomes" id="UP000680348">
    <property type="component" value="Unassembled WGS sequence"/>
</dbReference>